<evidence type="ECO:0000256" key="7">
    <source>
        <dbReference type="RuleBase" id="RU363032"/>
    </source>
</evidence>
<name>A0ABV6ZNK1_9HYPH</name>
<feature type="transmembrane region" description="Helical" evidence="7">
    <location>
        <begin position="242"/>
        <end position="264"/>
    </location>
</feature>
<gene>
    <name evidence="9" type="ORF">ACETRX_29075</name>
</gene>
<comment type="similarity">
    <text evidence="7">Belongs to the binding-protein-dependent transport system permease family.</text>
</comment>
<organism evidence="9 10">
    <name type="scientific">Labrys neptuniae</name>
    <dbReference type="NCBI Taxonomy" id="376174"/>
    <lineage>
        <taxon>Bacteria</taxon>
        <taxon>Pseudomonadati</taxon>
        <taxon>Pseudomonadota</taxon>
        <taxon>Alphaproteobacteria</taxon>
        <taxon>Hyphomicrobiales</taxon>
        <taxon>Xanthobacteraceae</taxon>
        <taxon>Labrys</taxon>
    </lineage>
</organism>
<accession>A0ABV6ZNK1</accession>
<keyword evidence="5 7" id="KW-1133">Transmembrane helix</keyword>
<evidence type="ECO:0000256" key="2">
    <source>
        <dbReference type="ARBA" id="ARBA00022448"/>
    </source>
</evidence>
<dbReference type="EMBL" id="JBHGPK010000022">
    <property type="protein sequence ID" value="MFC2253716.1"/>
    <property type="molecule type" value="Genomic_DNA"/>
</dbReference>
<comment type="caution">
    <text evidence="9">The sequence shown here is derived from an EMBL/GenBank/DDBJ whole genome shotgun (WGS) entry which is preliminary data.</text>
</comment>
<keyword evidence="2 7" id="KW-0813">Transport</keyword>
<evidence type="ECO:0000256" key="1">
    <source>
        <dbReference type="ARBA" id="ARBA00004651"/>
    </source>
</evidence>
<dbReference type="Pfam" id="PF00528">
    <property type="entry name" value="BPD_transp_1"/>
    <property type="match status" value="1"/>
</dbReference>
<feature type="domain" description="ABC transmembrane type-1" evidence="8">
    <location>
        <begin position="73"/>
        <end position="264"/>
    </location>
</feature>
<keyword evidence="4 7" id="KW-0812">Transmembrane</keyword>
<evidence type="ECO:0000313" key="10">
    <source>
        <dbReference type="Proteomes" id="UP001595190"/>
    </source>
</evidence>
<dbReference type="CDD" id="cd06261">
    <property type="entry name" value="TM_PBP2"/>
    <property type="match status" value="1"/>
</dbReference>
<dbReference type="PANTHER" id="PTHR43386:SF25">
    <property type="entry name" value="PEPTIDE ABC TRANSPORTER PERMEASE PROTEIN"/>
    <property type="match status" value="1"/>
</dbReference>
<sequence length="279" mass="29743">MSMLRIPRFRFNAVLGGLFLGVVVAMALLSLVWTPYPPMKVHFTALLKPPSAAHWFGTDKYGHDVLSGVMAGASISLGIACLSVGFAVVFGTMLGLVAGYLKGTADRVLMVVSDGLLAFPGLLLALGVIVIVGRDHSVGAIVLALGLAYTPSVLRVVRGTVMSVREREYIEASRVIGNSEWKTMVRHVLPNCLAPIIVLATSMLGWVILSESSLSFLGLGAPPEMASWGNMLAAARPYIERAAWLGIAPGLCLAVTLLGINLMGDAIRDRFDPRMEGQR</sequence>
<evidence type="ECO:0000256" key="3">
    <source>
        <dbReference type="ARBA" id="ARBA00022475"/>
    </source>
</evidence>
<keyword evidence="6 7" id="KW-0472">Membrane</keyword>
<dbReference type="Proteomes" id="UP001595190">
    <property type="component" value="Unassembled WGS sequence"/>
</dbReference>
<evidence type="ECO:0000256" key="6">
    <source>
        <dbReference type="ARBA" id="ARBA00023136"/>
    </source>
</evidence>
<protein>
    <submittedName>
        <fullName evidence="9">ABC transporter permease</fullName>
    </submittedName>
</protein>
<feature type="transmembrane region" description="Helical" evidence="7">
    <location>
        <begin position="108"/>
        <end position="132"/>
    </location>
</feature>
<feature type="transmembrane region" description="Helical" evidence="7">
    <location>
        <begin position="138"/>
        <end position="157"/>
    </location>
</feature>
<dbReference type="RefSeq" id="WP_394314563.1">
    <property type="nucleotide sequence ID" value="NZ_JBHGPK010000022.1"/>
</dbReference>
<dbReference type="PROSITE" id="PS50928">
    <property type="entry name" value="ABC_TM1"/>
    <property type="match status" value="1"/>
</dbReference>
<evidence type="ECO:0000256" key="5">
    <source>
        <dbReference type="ARBA" id="ARBA00022989"/>
    </source>
</evidence>
<dbReference type="Gene3D" id="1.10.3720.10">
    <property type="entry name" value="MetI-like"/>
    <property type="match status" value="1"/>
</dbReference>
<dbReference type="InterPro" id="IPR000515">
    <property type="entry name" value="MetI-like"/>
</dbReference>
<dbReference type="PANTHER" id="PTHR43386">
    <property type="entry name" value="OLIGOPEPTIDE TRANSPORT SYSTEM PERMEASE PROTEIN APPC"/>
    <property type="match status" value="1"/>
</dbReference>
<feature type="transmembrane region" description="Helical" evidence="7">
    <location>
        <begin position="75"/>
        <end position="101"/>
    </location>
</feature>
<reference evidence="9 10" key="1">
    <citation type="submission" date="2024-09" db="EMBL/GenBank/DDBJ databases">
        <title>Description of Labrys sedimenti sp. nov., isolated from a diclofenac-degrading enrichment culture, and genome-based reclassification of Labrys portucalensis as a later heterotypic synonym of Labrys neptuniae.</title>
        <authorList>
            <person name="Tancsics A."/>
            <person name="Csepanyi A."/>
        </authorList>
    </citation>
    <scope>NUCLEOTIDE SEQUENCE [LARGE SCALE GENOMIC DNA]</scope>
    <source>
        <strain evidence="9 10">LMG 23412</strain>
    </source>
</reference>
<comment type="subcellular location">
    <subcellularLocation>
        <location evidence="1 7">Cell membrane</location>
        <topology evidence="1 7">Multi-pass membrane protein</topology>
    </subcellularLocation>
</comment>
<proteinExistence type="inferred from homology"/>
<evidence type="ECO:0000256" key="4">
    <source>
        <dbReference type="ARBA" id="ARBA00022692"/>
    </source>
</evidence>
<dbReference type="InterPro" id="IPR035906">
    <property type="entry name" value="MetI-like_sf"/>
</dbReference>
<keyword evidence="3" id="KW-1003">Cell membrane</keyword>
<dbReference type="InterPro" id="IPR050366">
    <property type="entry name" value="BP-dependent_transpt_permease"/>
</dbReference>
<evidence type="ECO:0000259" key="8">
    <source>
        <dbReference type="PROSITE" id="PS50928"/>
    </source>
</evidence>
<dbReference type="SUPFAM" id="SSF161098">
    <property type="entry name" value="MetI-like"/>
    <property type="match status" value="1"/>
</dbReference>
<feature type="transmembrane region" description="Helical" evidence="7">
    <location>
        <begin position="188"/>
        <end position="209"/>
    </location>
</feature>
<evidence type="ECO:0000313" key="9">
    <source>
        <dbReference type="EMBL" id="MFC2253716.1"/>
    </source>
</evidence>
<feature type="transmembrane region" description="Helical" evidence="7">
    <location>
        <begin position="12"/>
        <end position="33"/>
    </location>
</feature>